<gene>
    <name evidence="1" type="ORF">LV92_03811</name>
</gene>
<dbReference type="Gene3D" id="3.10.450.50">
    <property type="match status" value="2"/>
</dbReference>
<dbReference type="GO" id="GO:0030638">
    <property type="term" value="P:polyketide metabolic process"/>
    <property type="evidence" value="ECO:0007669"/>
    <property type="project" value="InterPro"/>
</dbReference>
<dbReference type="AlphaFoldDB" id="A0A327QUX1"/>
<evidence type="ECO:0000313" key="1">
    <source>
        <dbReference type="EMBL" id="RAJ07462.1"/>
    </source>
</evidence>
<dbReference type="InterPro" id="IPR009959">
    <property type="entry name" value="Cyclase_SnoaL-like"/>
</dbReference>
<protein>
    <submittedName>
        <fullName evidence="1">Steroid delta-isomerase-like uncharacterized protein</fullName>
    </submittedName>
</protein>
<organism evidence="1 2">
    <name type="scientific">Arenibacter echinorum</name>
    <dbReference type="NCBI Taxonomy" id="440515"/>
    <lineage>
        <taxon>Bacteria</taxon>
        <taxon>Pseudomonadati</taxon>
        <taxon>Bacteroidota</taxon>
        <taxon>Flavobacteriia</taxon>
        <taxon>Flavobacteriales</taxon>
        <taxon>Flavobacteriaceae</taxon>
        <taxon>Arenibacter</taxon>
    </lineage>
</organism>
<proteinExistence type="predicted"/>
<keyword evidence="1" id="KW-0413">Isomerase</keyword>
<reference evidence="1 2" key="1">
    <citation type="submission" date="2018-06" db="EMBL/GenBank/DDBJ databases">
        <title>Genomic Encyclopedia of Archaeal and Bacterial Type Strains, Phase II (KMG-II): from individual species to whole genera.</title>
        <authorList>
            <person name="Goeker M."/>
        </authorList>
    </citation>
    <scope>NUCLEOTIDE SEQUENCE [LARGE SCALE GENOMIC DNA]</scope>
    <source>
        <strain evidence="1 2">DSM 23522</strain>
    </source>
</reference>
<dbReference type="Proteomes" id="UP000249696">
    <property type="component" value="Unassembled WGS sequence"/>
</dbReference>
<dbReference type="PROSITE" id="PS51257">
    <property type="entry name" value="PROKAR_LIPOPROTEIN"/>
    <property type="match status" value="1"/>
</dbReference>
<name>A0A327QUX1_9FLAO</name>
<comment type="caution">
    <text evidence="1">The sequence shown here is derived from an EMBL/GenBank/DDBJ whole genome shotgun (WGS) entry which is preliminary data.</text>
</comment>
<dbReference type="RefSeq" id="WP_170126360.1">
    <property type="nucleotide sequence ID" value="NZ_QLLN01000008.1"/>
</dbReference>
<keyword evidence="2" id="KW-1185">Reference proteome</keyword>
<dbReference type="EMBL" id="QLLN01000008">
    <property type="protein sequence ID" value="RAJ07462.1"/>
    <property type="molecule type" value="Genomic_DNA"/>
</dbReference>
<dbReference type="PANTHER" id="PTHR38436">
    <property type="entry name" value="POLYKETIDE CYCLASE SNOAL-LIKE DOMAIN"/>
    <property type="match status" value="1"/>
</dbReference>
<dbReference type="GO" id="GO:0016853">
    <property type="term" value="F:isomerase activity"/>
    <property type="evidence" value="ECO:0007669"/>
    <property type="project" value="UniProtKB-KW"/>
</dbReference>
<sequence>MKKLIIIGLAIAFITACQEKGPERYTQDSPQINTVKQLIGNYNNKTYDTNIYADTSKTYYNSKDNPITPKEAIEFHKQAELAYSQRSFLDKDQEYEMVLTDDGETWVNCWLDWQGTLAGNGQVVNIPVHLTYQFVDGKIVREVGMWDPTAVVMALQEMEMKNSMSADEKVIQATIDNVTKAWNANDKELMYENLVKNVTRTANGVTIAKKQSDYGDFMDIYHSAFPDFKVNLDKTVIDGNKAYLNWTCTGTNKGEFMGNPPTNKKIETHGFSVWMFDTEGKAAREDAFYDNLVVYEQLGYSMPMPK</sequence>
<dbReference type="Pfam" id="PF07366">
    <property type="entry name" value="SnoaL"/>
    <property type="match status" value="1"/>
</dbReference>
<dbReference type="PANTHER" id="PTHR38436:SF1">
    <property type="entry name" value="ESTER CYCLASE"/>
    <property type="match status" value="1"/>
</dbReference>
<accession>A0A327QUX1</accession>
<evidence type="ECO:0000313" key="2">
    <source>
        <dbReference type="Proteomes" id="UP000249696"/>
    </source>
</evidence>
<dbReference type="SUPFAM" id="SSF54427">
    <property type="entry name" value="NTF2-like"/>
    <property type="match status" value="2"/>
</dbReference>
<dbReference type="InterPro" id="IPR032710">
    <property type="entry name" value="NTF2-like_dom_sf"/>
</dbReference>